<feature type="domain" description="DDHD" evidence="2">
    <location>
        <begin position="1"/>
        <end position="56"/>
    </location>
</feature>
<dbReference type="STRING" id="102285.A0A0R3TFI2"/>
<dbReference type="GO" id="GO:0005737">
    <property type="term" value="C:cytoplasm"/>
    <property type="evidence" value="ECO:0007669"/>
    <property type="project" value="TreeGrafter"/>
</dbReference>
<dbReference type="InterPro" id="IPR058055">
    <property type="entry name" value="PA-PLA1"/>
</dbReference>
<protein>
    <submittedName>
        <fullName evidence="3">DDHD domain-containing protein</fullName>
    </submittedName>
</protein>
<dbReference type="PANTHER" id="PTHR23509:SF32">
    <property type="entry name" value="PHOSPHOLIPASE DDHD1"/>
    <property type="match status" value="1"/>
</dbReference>
<dbReference type="Pfam" id="PF02862">
    <property type="entry name" value="DDHD"/>
    <property type="match status" value="1"/>
</dbReference>
<evidence type="ECO:0000256" key="1">
    <source>
        <dbReference type="ARBA" id="ARBA00038464"/>
    </source>
</evidence>
<dbReference type="PANTHER" id="PTHR23509">
    <property type="entry name" value="PA-PL1 PHOSPHOLIPASE FAMILY"/>
    <property type="match status" value="1"/>
</dbReference>
<name>A0A0R3TFI2_RODNA</name>
<dbReference type="InterPro" id="IPR004177">
    <property type="entry name" value="DDHD_dom"/>
</dbReference>
<proteinExistence type="inferred from homology"/>
<dbReference type="GO" id="GO:0046872">
    <property type="term" value="F:metal ion binding"/>
    <property type="evidence" value="ECO:0007669"/>
    <property type="project" value="InterPro"/>
</dbReference>
<evidence type="ECO:0000313" key="3">
    <source>
        <dbReference type="WBParaSite" id="HNAJ_0000582301-mRNA-1"/>
    </source>
</evidence>
<reference evidence="3" key="1">
    <citation type="submission" date="2017-02" db="UniProtKB">
        <authorList>
            <consortium name="WormBaseParasite"/>
        </authorList>
    </citation>
    <scope>IDENTIFICATION</scope>
</reference>
<evidence type="ECO:0000259" key="2">
    <source>
        <dbReference type="PROSITE" id="PS51043"/>
    </source>
</evidence>
<organism evidence="3">
    <name type="scientific">Rodentolepis nana</name>
    <name type="common">Dwarf tapeworm</name>
    <name type="synonym">Hymenolepis nana</name>
    <dbReference type="NCBI Taxonomy" id="102285"/>
    <lineage>
        <taxon>Eukaryota</taxon>
        <taxon>Metazoa</taxon>
        <taxon>Spiralia</taxon>
        <taxon>Lophotrochozoa</taxon>
        <taxon>Platyhelminthes</taxon>
        <taxon>Cestoda</taxon>
        <taxon>Eucestoda</taxon>
        <taxon>Cyclophyllidea</taxon>
        <taxon>Hymenolepididae</taxon>
        <taxon>Rodentolepis</taxon>
    </lineage>
</organism>
<dbReference type="AlphaFoldDB" id="A0A0R3TFI2"/>
<comment type="similarity">
    <text evidence="1">Belongs to the PA-PLA1 family.</text>
</comment>
<accession>A0A0R3TFI2</accession>
<dbReference type="GO" id="GO:0004620">
    <property type="term" value="F:phospholipase activity"/>
    <property type="evidence" value="ECO:0007669"/>
    <property type="project" value="TreeGrafter"/>
</dbReference>
<sequence>LENLFCMGSPLAVYLTLRGVRPGQTGAPDAIMSRSKCPHIYNVFHPSDPVLRCAKT</sequence>
<dbReference type="PROSITE" id="PS51043">
    <property type="entry name" value="DDHD"/>
    <property type="match status" value="1"/>
</dbReference>
<dbReference type="WBParaSite" id="HNAJ_0000582301-mRNA-1">
    <property type="protein sequence ID" value="HNAJ_0000582301-mRNA-1"/>
    <property type="gene ID" value="HNAJ_0000582301"/>
</dbReference>